<name>Q0ZNV0_SACIS</name>
<keyword evidence="2" id="KW-0614">Plasmid</keyword>
<organism evidence="2">
    <name type="scientific">Saccharolobus islandicus</name>
    <name type="common">Sulfolobus islandicus</name>
    <dbReference type="NCBI Taxonomy" id="43080"/>
    <lineage>
        <taxon>Archaea</taxon>
        <taxon>Thermoproteota</taxon>
        <taxon>Thermoprotei</taxon>
        <taxon>Sulfolobales</taxon>
        <taxon>Sulfolobaceae</taxon>
        <taxon>Saccharolobus</taxon>
    </lineage>
</organism>
<proteinExistence type="predicted"/>
<protein>
    <submittedName>
        <fullName evidence="2">Uncharacterized protein</fullName>
    </submittedName>
</protein>
<keyword evidence="1" id="KW-0812">Transmembrane</keyword>
<geneLocation type="plasmid" evidence="2">
    <name>pSOG1</name>
</geneLocation>
<dbReference type="RefSeq" id="WP_012386945.1">
    <property type="nucleotide sequence ID" value="NC_010597.1"/>
</dbReference>
<feature type="transmembrane region" description="Helical" evidence="1">
    <location>
        <begin position="6"/>
        <end position="26"/>
    </location>
</feature>
<evidence type="ECO:0000256" key="1">
    <source>
        <dbReference type="SAM" id="Phobius"/>
    </source>
</evidence>
<accession>Q0ZNV0</accession>
<dbReference type="AlphaFoldDB" id="Q0ZNV0"/>
<dbReference type="EMBL" id="DQ335583">
    <property type="protein sequence ID" value="ABE99616.1"/>
    <property type="molecule type" value="Genomic_DNA"/>
</dbReference>
<reference evidence="2" key="1">
    <citation type="journal article" date="2006" name="Microbiology">
        <title>Two novel conjugative plasmids from a single strain of Sulfolobus.</title>
        <authorList>
            <person name="Erauso G."/>
            <person name="Stedman K.M."/>
            <person name="van de Werken H.J."/>
            <person name="Zillig W."/>
            <person name="van der Oost J."/>
        </authorList>
    </citation>
    <scope>NUCLEOTIDE SEQUENCE</scope>
    <source>
        <strain evidence="2">SOG2/4</strain>
        <plasmid evidence="2">pSOG1</plasmid>
    </source>
</reference>
<sequence>MKKDVLIAAMFISIIVIAAVVGAIMHDKSTGKEDGKISTTNTNTNVIKSTNNITLKNNLSISGPKYTLCYYLYINKTYNTTVVEKNNDSYTIILNGVINYPPSYISGNYTITSISVTVTFANGTTKYLSIPVYQNVELNSNPERFYIFLHGDSPVLSVFYNYIQYLLKQGVDSISVTFNLMQNNEYTEEVQGELNL</sequence>
<evidence type="ECO:0000313" key="2">
    <source>
        <dbReference type="EMBL" id="ABE99616.1"/>
    </source>
</evidence>
<keyword evidence="1" id="KW-1133">Transmembrane helix</keyword>
<keyword evidence="1" id="KW-0472">Membrane</keyword>